<dbReference type="OrthoDB" id="7593462at2"/>
<keyword evidence="2" id="KW-1185">Reference proteome</keyword>
<dbReference type="InterPro" id="IPR008775">
    <property type="entry name" value="Phytyl_CoA_dOase-like"/>
</dbReference>
<dbReference type="GO" id="GO:0016706">
    <property type="term" value="F:2-oxoglutarate-dependent dioxygenase activity"/>
    <property type="evidence" value="ECO:0007669"/>
    <property type="project" value="UniProtKB-ARBA"/>
</dbReference>
<dbReference type="SUPFAM" id="SSF51197">
    <property type="entry name" value="Clavaminate synthase-like"/>
    <property type="match status" value="1"/>
</dbReference>
<dbReference type="eggNOG" id="COG5285">
    <property type="taxonomic scope" value="Bacteria"/>
</dbReference>
<protein>
    <recommendedName>
        <fullName evidence="3">Phytanoyl-CoA dioxygenase</fullName>
    </recommendedName>
</protein>
<gene>
    <name evidence="1" type="ORF">B4N89_24305</name>
</gene>
<dbReference type="EMBL" id="MWQN01000001">
    <property type="protein sequence ID" value="OPC83646.1"/>
    <property type="molecule type" value="Genomic_DNA"/>
</dbReference>
<dbReference type="Gene3D" id="2.60.120.620">
    <property type="entry name" value="q2cbj1_9rhob like domain"/>
    <property type="match status" value="1"/>
</dbReference>
<dbReference type="RefSeq" id="WP_078977928.1">
    <property type="nucleotide sequence ID" value="NZ_MWQN01000001.1"/>
</dbReference>
<dbReference type="Pfam" id="PF05721">
    <property type="entry name" value="PhyH"/>
    <property type="match status" value="1"/>
</dbReference>
<organism evidence="1 2">
    <name type="scientific">Embleya scabrispora</name>
    <dbReference type="NCBI Taxonomy" id="159449"/>
    <lineage>
        <taxon>Bacteria</taxon>
        <taxon>Bacillati</taxon>
        <taxon>Actinomycetota</taxon>
        <taxon>Actinomycetes</taxon>
        <taxon>Kitasatosporales</taxon>
        <taxon>Streptomycetaceae</taxon>
        <taxon>Embleya</taxon>
    </lineage>
</organism>
<accession>A0A1T3P3H6</accession>
<dbReference type="STRING" id="159449.B4N89_24305"/>
<evidence type="ECO:0000313" key="1">
    <source>
        <dbReference type="EMBL" id="OPC83646.1"/>
    </source>
</evidence>
<reference evidence="1 2" key="1">
    <citation type="submission" date="2017-03" db="EMBL/GenBank/DDBJ databases">
        <title>Draft genome sequence of Streptomyces scabrisporus NF3, endophyte isolated from Amphipterygium adstringens.</title>
        <authorList>
            <person name="Vazquez M."/>
            <person name="Ceapa C.D."/>
            <person name="Rodriguez Luna D."/>
            <person name="Sanchez Esquivel S."/>
        </authorList>
    </citation>
    <scope>NUCLEOTIDE SEQUENCE [LARGE SCALE GENOMIC DNA]</scope>
    <source>
        <strain evidence="1 2">NF3</strain>
    </source>
</reference>
<name>A0A1T3P3H6_9ACTN</name>
<evidence type="ECO:0000313" key="2">
    <source>
        <dbReference type="Proteomes" id="UP000190037"/>
    </source>
</evidence>
<dbReference type="Proteomes" id="UP000190037">
    <property type="component" value="Unassembled WGS sequence"/>
</dbReference>
<dbReference type="AlphaFoldDB" id="A0A1T3P3H6"/>
<sequence length="421" mass="46251">MGIAGAGSAVAHDADRGTFSVLGWPVVCFDSFHRVELPRRLEGGLGERVAWDVAGRAPIALCMPDGSAYSYVEDRGEVRIVPGVSADAELVVELASGAWQDYLYELRTSRGLVESHAVRFVRGTFADWDTWEPAIRCMYSGTPIYHPEALDLRDLADRPIDLHRDFTTRDEPDEMAHFLRTTGYLVVRQVFDADRVEELAGEVDRIRGLCRDGDRGSLWAADPAGRRSPYRLTYLGMRSPRIAALADDPTVRMLCGLAGQDVVAVTDRDSGQIAVLKEFGTAPEPLSIPDLPWHKDCALGGCPITCPRVHVGIRLDAVTQDSSQLYALAGSWGTVAHERYTAEQWARLPVVGMTTEPGDVTVHMGCGMHAGPAATGAARRRTLYVQFDNPRIFDVTNPYETYEHVIPGYDNSDDGSAMSWL</sequence>
<comment type="caution">
    <text evidence="1">The sequence shown here is derived from an EMBL/GenBank/DDBJ whole genome shotgun (WGS) entry which is preliminary data.</text>
</comment>
<proteinExistence type="predicted"/>
<evidence type="ECO:0008006" key="3">
    <source>
        <dbReference type="Google" id="ProtNLM"/>
    </source>
</evidence>